<evidence type="ECO:0000313" key="1">
    <source>
        <dbReference type="EMBL" id="QEU10319.1"/>
    </source>
</evidence>
<name>A0A5P2QY94_9RHOB</name>
<accession>A0A5P2QY94</accession>
<gene>
    <name evidence="1" type="ORF">FOB51_21270</name>
</gene>
<organism evidence="1 2">
    <name type="scientific">Paracoccus yeei</name>
    <dbReference type="NCBI Taxonomy" id="147645"/>
    <lineage>
        <taxon>Bacteria</taxon>
        <taxon>Pseudomonadati</taxon>
        <taxon>Pseudomonadota</taxon>
        <taxon>Alphaproteobacteria</taxon>
        <taxon>Rhodobacterales</taxon>
        <taxon>Paracoccaceae</taxon>
        <taxon>Paracoccus</taxon>
    </lineage>
</organism>
<evidence type="ECO:0000313" key="2">
    <source>
        <dbReference type="Proteomes" id="UP000324507"/>
    </source>
</evidence>
<protein>
    <submittedName>
        <fullName evidence="1">Uncharacterized protein</fullName>
    </submittedName>
</protein>
<reference evidence="1 2" key="1">
    <citation type="submission" date="2019-09" db="EMBL/GenBank/DDBJ databases">
        <title>FDA dAtabase for Regulatory Grade micrObial Sequences (FDA-ARGOS): Supporting development and validation of Infectious Disease Dx tests.</title>
        <authorList>
            <person name="Sciortino C."/>
            <person name="Tallon L."/>
            <person name="Sadzewicz L."/>
            <person name="Vavikolanu K."/>
            <person name="Mehta A."/>
            <person name="Aluvathingal J."/>
            <person name="Nadendla S."/>
            <person name="Nandy P."/>
            <person name="Geyer C."/>
            <person name="Yan Y."/>
            <person name="Sichtig H."/>
        </authorList>
    </citation>
    <scope>NUCLEOTIDE SEQUENCE [LARGE SCALE GENOMIC DNA]</scope>
    <source>
        <strain evidence="1 2">FDAARGOS_643</strain>
    </source>
</reference>
<proteinExistence type="predicted"/>
<dbReference type="Proteomes" id="UP000324507">
    <property type="component" value="Chromosome"/>
</dbReference>
<sequence length="64" mass="6889">MPLMTVLSAGWRGCQVIGQINSDLMVLKNVVASGNLWLMRGLGDSLSVSDGEGDVEAGWIVERR</sequence>
<dbReference type="EMBL" id="CP044081">
    <property type="protein sequence ID" value="QEU10319.1"/>
    <property type="molecule type" value="Genomic_DNA"/>
</dbReference>
<dbReference type="RefSeq" id="WP_190941438.1">
    <property type="nucleotide sequence ID" value="NZ_CP038061.1"/>
</dbReference>
<dbReference type="AlphaFoldDB" id="A0A5P2QY94"/>